<sequence>SKFQSQYEEHALEEMHKLAGDATGSFTAGSVGQLSVVAKAAVTHRPPPELPDLYSIAVREGVTTAEMVIALAMSRAPEDLKELEIGVCSGTCAFEGDDGARTSTEVGASAKENVRRIAEYGEAQHRSGRTA</sequence>
<evidence type="ECO:0000313" key="2">
    <source>
        <dbReference type="Proteomes" id="UP001341840"/>
    </source>
</evidence>
<proteinExistence type="predicted"/>
<keyword evidence="2" id="KW-1185">Reference proteome</keyword>
<dbReference type="Proteomes" id="UP001341840">
    <property type="component" value="Unassembled WGS sequence"/>
</dbReference>
<reference evidence="1 2" key="1">
    <citation type="journal article" date="2023" name="Plants (Basel)">
        <title>Bridging the Gap: Combining Genomics and Transcriptomics Approaches to Understand Stylosanthes scabra, an Orphan Legume from the Brazilian Caatinga.</title>
        <authorList>
            <person name="Ferreira-Neto J.R.C."/>
            <person name="da Silva M.D."/>
            <person name="Binneck E."/>
            <person name="de Melo N.F."/>
            <person name="da Silva R.H."/>
            <person name="de Melo A.L.T.M."/>
            <person name="Pandolfi V."/>
            <person name="Bustamante F.O."/>
            <person name="Brasileiro-Vidal A.C."/>
            <person name="Benko-Iseppon A.M."/>
        </authorList>
    </citation>
    <scope>NUCLEOTIDE SEQUENCE [LARGE SCALE GENOMIC DNA]</scope>
    <source>
        <tissue evidence="1">Leaves</tissue>
    </source>
</reference>
<protein>
    <submittedName>
        <fullName evidence="1">Uncharacterized protein</fullName>
    </submittedName>
</protein>
<organism evidence="1 2">
    <name type="scientific">Stylosanthes scabra</name>
    <dbReference type="NCBI Taxonomy" id="79078"/>
    <lineage>
        <taxon>Eukaryota</taxon>
        <taxon>Viridiplantae</taxon>
        <taxon>Streptophyta</taxon>
        <taxon>Embryophyta</taxon>
        <taxon>Tracheophyta</taxon>
        <taxon>Spermatophyta</taxon>
        <taxon>Magnoliopsida</taxon>
        <taxon>eudicotyledons</taxon>
        <taxon>Gunneridae</taxon>
        <taxon>Pentapetalae</taxon>
        <taxon>rosids</taxon>
        <taxon>fabids</taxon>
        <taxon>Fabales</taxon>
        <taxon>Fabaceae</taxon>
        <taxon>Papilionoideae</taxon>
        <taxon>50 kb inversion clade</taxon>
        <taxon>dalbergioids sensu lato</taxon>
        <taxon>Dalbergieae</taxon>
        <taxon>Pterocarpus clade</taxon>
        <taxon>Stylosanthes</taxon>
    </lineage>
</organism>
<accession>A0ABU6QCT2</accession>
<comment type="caution">
    <text evidence="1">The sequence shown here is derived from an EMBL/GenBank/DDBJ whole genome shotgun (WGS) entry which is preliminary data.</text>
</comment>
<evidence type="ECO:0000313" key="1">
    <source>
        <dbReference type="EMBL" id="MED6109400.1"/>
    </source>
</evidence>
<gene>
    <name evidence="1" type="ORF">PIB30_033191</name>
</gene>
<name>A0ABU6QCT2_9FABA</name>
<dbReference type="EMBL" id="JASCZI010000149">
    <property type="protein sequence ID" value="MED6109400.1"/>
    <property type="molecule type" value="Genomic_DNA"/>
</dbReference>
<feature type="non-terminal residue" evidence="1">
    <location>
        <position position="1"/>
    </location>
</feature>